<dbReference type="SMART" id="SM00320">
    <property type="entry name" value="WD40"/>
    <property type="match status" value="2"/>
</dbReference>
<keyword evidence="8" id="KW-1185">Reference proteome</keyword>
<organism evidence="7 8">
    <name type="scientific">Thermogutta terrifontis</name>
    <dbReference type="NCBI Taxonomy" id="1331910"/>
    <lineage>
        <taxon>Bacteria</taxon>
        <taxon>Pseudomonadati</taxon>
        <taxon>Planctomycetota</taxon>
        <taxon>Planctomycetia</taxon>
        <taxon>Pirellulales</taxon>
        <taxon>Thermoguttaceae</taxon>
        <taxon>Thermogutta</taxon>
    </lineage>
</organism>
<evidence type="ECO:0000256" key="4">
    <source>
        <dbReference type="SAM" id="MobiDB-lite"/>
    </source>
</evidence>
<dbReference type="InterPro" id="IPR015943">
    <property type="entry name" value="WD40/YVTN_repeat-like_dom_sf"/>
</dbReference>
<keyword evidence="5" id="KW-0732">Signal</keyword>
<dbReference type="GO" id="GO:0008092">
    <property type="term" value="F:cytoskeletal protein binding"/>
    <property type="evidence" value="ECO:0007669"/>
    <property type="project" value="InterPro"/>
</dbReference>
<feature type="compositionally biased region" description="Pro residues" evidence="4">
    <location>
        <begin position="102"/>
        <end position="115"/>
    </location>
</feature>
<dbReference type="InterPro" id="IPR036322">
    <property type="entry name" value="WD40_repeat_dom_sf"/>
</dbReference>
<keyword evidence="2" id="KW-0677">Repeat</keyword>
<feature type="region of interest" description="Disordered" evidence="4">
    <location>
        <begin position="84"/>
        <end position="122"/>
    </location>
</feature>
<feature type="repeat" description="WD" evidence="3">
    <location>
        <begin position="387"/>
        <end position="418"/>
    </location>
</feature>
<dbReference type="Proteomes" id="UP000215086">
    <property type="component" value="Chromosome"/>
</dbReference>
<evidence type="ECO:0000313" key="7">
    <source>
        <dbReference type="EMBL" id="ASV76525.1"/>
    </source>
</evidence>
<gene>
    <name evidence="7" type="ORF">THTE_3924</name>
</gene>
<dbReference type="PROSITE" id="PS50082">
    <property type="entry name" value="WD_REPEATS_2"/>
    <property type="match status" value="2"/>
</dbReference>
<keyword evidence="1 3" id="KW-0853">WD repeat</keyword>
<dbReference type="KEGG" id="ttf:THTE_3924"/>
<dbReference type="RefSeq" id="WP_157732157.1">
    <property type="nucleotide sequence ID" value="NZ_CP018477.1"/>
</dbReference>
<protein>
    <recommendedName>
        <fullName evidence="6">SLA1 homology domain-containing protein</fullName>
    </recommendedName>
</protein>
<dbReference type="InterPro" id="IPR050349">
    <property type="entry name" value="WD_LIS1/nudF_dynein_reg"/>
</dbReference>
<feature type="signal peptide" evidence="5">
    <location>
        <begin position="1"/>
        <end position="20"/>
    </location>
</feature>
<evidence type="ECO:0000256" key="3">
    <source>
        <dbReference type="PROSITE-ProRule" id="PRU00221"/>
    </source>
</evidence>
<dbReference type="Gene3D" id="2.30.30.700">
    <property type="entry name" value="SLA1 homology domain 1"/>
    <property type="match status" value="1"/>
</dbReference>
<feature type="chain" id="PRO_5012764227" description="SLA1 homology domain-containing protein" evidence="5">
    <location>
        <begin position="21"/>
        <end position="662"/>
    </location>
</feature>
<dbReference type="EMBL" id="CP018477">
    <property type="protein sequence ID" value="ASV76525.1"/>
    <property type="molecule type" value="Genomic_DNA"/>
</dbReference>
<dbReference type="PANTHER" id="PTHR44129">
    <property type="entry name" value="WD REPEAT-CONTAINING PROTEIN POP1"/>
    <property type="match status" value="1"/>
</dbReference>
<evidence type="ECO:0000256" key="1">
    <source>
        <dbReference type="ARBA" id="ARBA00022574"/>
    </source>
</evidence>
<evidence type="ECO:0000259" key="6">
    <source>
        <dbReference type="Pfam" id="PF03983"/>
    </source>
</evidence>
<sequence>MTLRKFIPAVTLFLVSMAWASGEEFRRWSDVTGRFTIQARLITVDGNLAILEQKDGTKVAVEIEKLSPQDRSYLDSLMAENPFKPLREDSAKQPEVARPSEEPPAPPEPKSPLPKAPSGKESFQPYFLAHGGPVAVNWTAVKPISVNPGVGWQVMVPEVALPSPQPKTIALPPKTDFFDEISAMVVHPQAKWAVVKLTNRRPGMPRTSERIVICDLTSGRTAVASRSGPAQTPLAIYCEGTSSRRYFLFRRDEFGFGNQDTLFIHSLIPASGSEEGKLDSPVSLTTLATWVPYDTKKGVGRDVKWADFPDERTLVTCSGDGLIAIWNLETMQPEASLPTGFGHVPALSPHRQWLAFATRNEVGILDLKRRQVIAVQQAPQQLNFPVLAFSPSGRQLASLANRSSIHVWDVATGKLEASFSLPTGLAVQKDTLVFPHDDFVLIGNRYLFHWRSQLLVWEYDDLGPTATVGDLVCAAVDPRAGSETGVRALVLTHVPHAAAFQAIDRALHNPETFAFRRGIPVKIDVSAVPEDGREKVREILTERLRSMDCNIEPDARVAIVAAVTGPKERTVSYIHSGDYKVKEYILSLKIVVGTQVLWETSAGGVPFILFLRPGENVGQKLKELTSKPNYEWFKLVALPQYLPDVPVRGTVALGRGPLPITN</sequence>
<accession>A0A286RKN2</accession>
<dbReference type="OrthoDB" id="291762at2"/>
<dbReference type="InterPro" id="IPR007131">
    <property type="entry name" value="SHD1"/>
</dbReference>
<dbReference type="InterPro" id="IPR001680">
    <property type="entry name" value="WD40_rpt"/>
</dbReference>
<dbReference type="AlphaFoldDB" id="A0A286RKN2"/>
<reference evidence="7 8" key="1">
    <citation type="journal article" name="Front. Microbiol.">
        <title>Sugar Metabolism of the First Thermophilic Planctomycete Thermogutta terrifontis: Comparative Genomic and Transcriptomic Approaches.</title>
        <authorList>
            <person name="Elcheninov A.G."/>
            <person name="Menzel P."/>
            <person name="Gudbergsdottir S.R."/>
            <person name="Slesarev A.I."/>
            <person name="Kadnikov V.V."/>
            <person name="Krogh A."/>
            <person name="Bonch-Osmolovskaya E.A."/>
            <person name="Peng X."/>
            <person name="Kublanov I.V."/>
        </authorList>
    </citation>
    <scope>NUCLEOTIDE SEQUENCE [LARGE SCALE GENOMIC DNA]</scope>
    <source>
        <strain evidence="7 8">R1</strain>
    </source>
</reference>
<evidence type="ECO:0000256" key="2">
    <source>
        <dbReference type="ARBA" id="ARBA00022737"/>
    </source>
</evidence>
<dbReference type="GO" id="GO:0043130">
    <property type="term" value="F:ubiquitin binding"/>
    <property type="evidence" value="ECO:0007669"/>
    <property type="project" value="InterPro"/>
</dbReference>
<dbReference type="GO" id="GO:0042802">
    <property type="term" value="F:identical protein binding"/>
    <property type="evidence" value="ECO:0007669"/>
    <property type="project" value="InterPro"/>
</dbReference>
<name>A0A286RKN2_9BACT</name>
<proteinExistence type="predicted"/>
<dbReference type="Pfam" id="PF03983">
    <property type="entry name" value="SHD1"/>
    <property type="match status" value="1"/>
</dbReference>
<dbReference type="GO" id="GO:0030674">
    <property type="term" value="F:protein-macromolecule adaptor activity"/>
    <property type="evidence" value="ECO:0007669"/>
    <property type="project" value="InterPro"/>
</dbReference>
<evidence type="ECO:0000313" key="8">
    <source>
        <dbReference type="Proteomes" id="UP000215086"/>
    </source>
</evidence>
<evidence type="ECO:0000256" key="5">
    <source>
        <dbReference type="SAM" id="SignalP"/>
    </source>
</evidence>
<dbReference type="Gene3D" id="2.130.10.10">
    <property type="entry name" value="YVTN repeat-like/Quinoprotein amine dehydrogenase"/>
    <property type="match status" value="1"/>
</dbReference>
<dbReference type="SUPFAM" id="SSF50978">
    <property type="entry name" value="WD40 repeat-like"/>
    <property type="match status" value="1"/>
</dbReference>
<feature type="repeat" description="WD" evidence="3">
    <location>
        <begin position="309"/>
        <end position="336"/>
    </location>
</feature>
<feature type="domain" description="SLA1 homology" evidence="6">
    <location>
        <begin position="23"/>
        <end position="79"/>
    </location>
</feature>